<dbReference type="InterPro" id="IPR025736">
    <property type="entry name" value="PucR_C-HTH_dom"/>
</dbReference>
<dbReference type="Pfam" id="PF17853">
    <property type="entry name" value="GGDEF_2"/>
    <property type="match status" value="1"/>
</dbReference>
<gene>
    <name evidence="4" type="ORF">WMO29_04475</name>
</gene>
<dbReference type="PANTHER" id="PTHR33744">
    <property type="entry name" value="CARBOHYDRATE DIACID REGULATOR"/>
    <property type="match status" value="1"/>
</dbReference>
<dbReference type="Pfam" id="PF13556">
    <property type="entry name" value="HTH_30"/>
    <property type="match status" value="1"/>
</dbReference>
<proteinExistence type="inferred from homology"/>
<sequence length="504" mass="57328">MKLCADILYWKLKEELKAVEMHGAGSQELKLIRPEFYLDQSQTFEKNRVYVCSADHLPVHPSLNENVCLVCLGQHWNLTTFYNRCSVIVIEADTDIFRVFNLVQHIFDRYEAWEEQLWHILRHGAGLPQMLTASRGVFENPVLLIGSDFRYLAVTDEEYFQKDLGIRLDTETFDAEKMATFLSLHDLSTHVHEPLLLELQNTRTLSVNVFDQEEYLGCLTVFEAFRPLRESDRSLAVFFAKLLRQAIQQNPVLASTRSAVRRALRSVIAGQPVDFELRRALSQENGKTDWVCVRLQPKAGATFLPGAYLSAALEERHPGAMAFEYERAVVAFLPAEQAERETTAQLLPLLDRLGLVCGVSSVFSNLYETNQAWFQASSALQNGLSRDESSVVFYFQDYLLPQLLSGALAGRPSWVYYPDGLKKLKAHDEGSQVSYLETLRVYLDNNLSVTKTAAALYLHRSTLLDRLAHITQMLGCNLKDPDFCLTLGIILRAELEQNRVNQSH</sequence>
<evidence type="ECO:0000313" key="5">
    <source>
        <dbReference type="Proteomes" id="UP001438008"/>
    </source>
</evidence>
<organism evidence="4 5">
    <name type="scientific">Laedolimicola intestinihominis</name>
    <dbReference type="NCBI Taxonomy" id="3133166"/>
    <lineage>
        <taxon>Bacteria</taxon>
        <taxon>Bacillati</taxon>
        <taxon>Bacillota</taxon>
        <taxon>Clostridia</taxon>
        <taxon>Lachnospirales</taxon>
        <taxon>Lachnospiraceae</taxon>
        <taxon>Laedolimicola</taxon>
    </lineage>
</organism>
<feature type="domain" description="CdaR GGDEF-like" evidence="3">
    <location>
        <begin position="307"/>
        <end position="381"/>
    </location>
</feature>
<dbReference type="InterPro" id="IPR051448">
    <property type="entry name" value="CdaR-like_regulators"/>
</dbReference>
<dbReference type="Proteomes" id="UP001438008">
    <property type="component" value="Unassembled WGS sequence"/>
</dbReference>
<dbReference type="InterPro" id="IPR041522">
    <property type="entry name" value="CdaR_GGDEF"/>
</dbReference>
<dbReference type="Gene3D" id="1.10.10.2840">
    <property type="entry name" value="PucR C-terminal helix-turn-helix domain"/>
    <property type="match status" value="1"/>
</dbReference>
<feature type="domain" description="PucR C-terminal helix-turn-helix" evidence="2">
    <location>
        <begin position="435"/>
        <end position="493"/>
    </location>
</feature>
<evidence type="ECO:0000313" key="4">
    <source>
        <dbReference type="EMBL" id="MEQ2471747.1"/>
    </source>
</evidence>
<keyword evidence="5" id="KW-1185">Reference proteome</keyword>
<name>A0ABV1FEE1_9FIRM</name>
<dbReference type="InterPro" id="IPR042070">
    <property type="entry name" value="PucR_C-HTH_sf"/>
</dbReference>
<evidence type="ECO:0000256" key="1">
    <source>
        <dbReference type="ARBA" id="ARBA00006754"/>
    </source>
</evidence>
<reference evidence="4 5" key="1">
    <citation type="submission" date="2024-03" db="EMBL/GenBank/DDBJ databases">
        <title>Human intestinal bacterial collection.</title>
        <authorList>
            <person name="Pauvert C."/>
            <person name="Hitch T.C.A."/>
            <person name="Clavel T."/>
        </authorList>
    </citation>
    <scope>NUCLEOTIDE SEQUENCE [LARGE SCALE GENOMIC DNA]</scope>
    <source>
        <strain evidence="4 5">CLA-AA-H132</strain>
    </source>
</reference>
<comment type="similarity">
    <text evidence="1">Belongs to the CdaR family.</text>
</comment>
<evidence type="ECO:0000259" key="3">
    <source>
        <dbReference type="Pfam" id="PF17853"/>
    </source>
</evidence>
<comment type="caution">
    <text evidence="4">The sequence shown here is derived from an EMBL/GenBank/DDBJ whole genome shotgun (WGS) entry which is preliminary data.</text>
</comment>
<evidence type="ECO:0000259" key="2">
    <source>
        <dbReference type="Pfam" id="PF13556"/>
    </source>
</evidence>
<dbReference type="RefSeq" id="WP_349163937.1">
    <property type="nucleotide sequence ID" value="NZ_JBBMFE010000003.1"/>
</dbReference>
<dbReference type="EMBL" id="JBBMFE010000003">
    <property type="protein sequence ID" value="MEQ2471747.1"/>
    <property type="molecule type" value="Genomic_DNA"/>
</dbReference>
<dbReference type="PANTHER" id="PTHR33744:SF1">
    <property type="entry name" value="DNA-BINDING TRANSCRIPTIONAL ACTIVATOR ADER"/>
    <property type="match status" value="1"/>
</dbReference>
<protein>
    <submittedName>
        <fullName evidence="4">Helix-turn-helix domain-containing protein</fullName>
    </submittedName>
</protein>
<accession>A0ABV1FEE1</accession>